<comment type="caution">
    <text evidence="4">The sequence shown here is derived from an EMBL/GenBank/DDBJ whole genome shotgun (WGS) entry which is preliminary data.</text>
</comment>
<organism evidence="4 5">
    <name type="scientific">Kibdelosporangium lantanae</name>
    <dbReference type="NCBI Taxonomy" id="1497396"/>
    <lineage>
        <taxon>Bacteria</taxon>
        <taxon>Bacillati</taxon>
        <taxon>Actinomycetota</taxon>
        <taxon>Actinomycetes</taxon>
        <taxon>Pseudonocardiales</taxon>
        <taxon>Pseudonocardiaceae</taxon>
        <taxon>Kibdelosporangium</taxon>
    </lineage>
</organism>
<proteinExistence type="predicted"/>
<feature type="compositionally biased region" description="Pro residues" evidence="1">
    <location>
        <begin position="18"/>
        <end position="37"/>
    </location>
</feature>
<feature type="non-terminal residue" evidence="4">
    <location>
        <position position="160"/>
    </location>
</feature>
<evidence type="ECO:0000259" key="3">
    <source>
        <dbReference type="Pfam" id="PF14016"/>
    </source>
</evidence>
<evidence type="ECO:0000313" key="5">
    <source>
        <dbReference type="Proteomes" id="UP001597045"/>
    </source>
</evidence>
<dbReference type="Proteomes" id="UP001597045">
    <property type="component" value="Unassembled WGS sequence"/>
</dbReference>
<evidence type="ECO:0000256" key="2">
    <source>
        <dbReference type="SAM" id="SignalP"/>
    </source>
</evidence>
<feature type="signal peptide" evidence="2">
    <location>
        <begin position="1"/>
        <end position="20"/>
    </location>
</feature>
<evidence type="ECO:0000256" key="1">
    <source>
        <dbReference type="SAM" id="MobiDB-lite"/>
    </source>
</evidence>
<dbReference type="Pfam" id="PF14016">
    <property type="entry name" value="DUF4232"/>
    <property type="match status" value="1"/>
</dbReference>
<protein>
    <submittedName>
        <fullName evidence="4">DUF4232 domain-containing protein</fullName>
    </submittedName>
</protein>
<feature type="domain" description="DUF4232" evidence="3">
    <location>
        <begin position="37"/>
        <end position="152"/>
    </location>
</feature>
<dbReference type="EMBL" id="JBHTIS010003228">
    <property type="protein sequence ID" value="MFD1050966.1"/>
    <property type="molecule type" value="Genomic_DNA"/>
</dbReference>
<name>A0ABW3MKL1_9PSEU</name>
<keyword evidence="2" id="KW-0732">Signal</keyword>
<gene>
    <name evidence="4" type="ORF">ACFQ1S_38285</name>
</gene>
<evidence type="ECO:0000313" key="4">
    <source>
        <dbReference type="EMBL" id="MFD1050966.1"/>
    </source>
</evidence>
<feature type="region of interest" description="Disordered" evidence="1">
    <location>
        <begin position="16"/>
        <end position="38"/>
    </location>
</feature>
<accession>A0ABW3MKL1</accession>
<reference evidence="5" key="1">
    <citation type="journal article" date="2019" name="Int. J. Syst. Evol. Microbiol.">
        <title>The Global Catalogue of Microorganisms (GCM) 10K type strain sequencing project: providing services to taxonomists for standard genome sequencing and annotation.</title>
        <authorList>
            <consortium name="The Broad Institute Genomics Platform"/>
            <consortium name="The Broad Institute Genome Sequencing Center for Infectious Disease"/>
            <person name="Wu L."/>
            <person name="Ma J."/>
        </authorList>
    </citation>
    <scope>NUCLEOTIDE SEQUENCE [LARGE SCALE GENOMIC DNA]</scope>
    <source>
        <strain evidence="5">JCM 31486</strain>
    </source>
</reference>
<sequence>MKRLLPLLLLLTACSTPQPAPPVPPPPPTTSTPPPSPDLMVTEGAADAAMGLRVQALELTNNGTTPYAINGYPTITLYDKDQQPVTDVQVLHGSGGISTVDGFDDTPRQLTLKPGEKLIASLLWRNTVTRSDVNATTAEYLDITATPGQPTQRLHPQYPL</sequence>
<keyword evidence="5" id="KW-1185">Reference proteome</keyword>
<feature type="chain" id="PRO_5046872768" evidence="2">
    <location>
        <begin position="21"/>
        <end position="160"/>
    </location>
</feature>
<dbReference type="InterPro" id="IPR025326">
    <property type="entry name" value="DUF4232"/>
</dbReference>